<feature type="compositionally biased region" description="Acidic residues" evidence="1">
    <location>
        <begin position="261"/>
        <end position="273"/>
    </location>
</feature>
<feature type="compositionally biased region" description="Basic and acidic residues" evidence="1">
    <location>
        <begin position="1"/>
        <end position="13"/>
    </location>
</feature>
<dbReference type="EMBL" id="CAUYUJ010016601">
    <property type="protein sequence ID" value="CAK0867017.1"/>
    <property type="molecule type" value="Genomic_DNA"/>
</dbReference>
<name>A0ABN9V321_9DINO</name>
<keyword evidence="3" id="KW-1185">Reference proteome</keyword>
<dbReference type="Proteomes" id="UP001189429">
    <property type="component" value="Unassembled WGS sequence"/>
</dbReference>
<gene>
    <name evidence="2" type="ORF">PCOR1329_LOCUS54050</name>
</gene>
<organism evidence="2 3">
    <name type="scientific">Prorocentrum cordatum</name>
    <dbReference type="NCBI Taxonomy" id="2364126"/>
    <lineage>
        <taxon>Eukaryota</taxon>
        <taxon>Sar</taxon>
        <taxon>Alveolata</taxon>
        <taxon>Dinophyceae</taxon>
        <taxon>Prorocentrales</taxon>
        <taxon>Prorocentraceae</taxon>
        <taxon>Prorocentrum</taxon>
    </lineage>
</organism>
<feature type="compositionally biased region" description="Basic and acidic residues" evidence="1">
    <location>
        <begin position="274"/>
        <end position="299"/>
    </location>
</feature>
<evidence type="ECO:0008006" key="4">
    <source>
        <dbReference type="Google" id="ProtNLM"/>
    </source>
</evidence>
<sequence length="325" mass="35797">MKRDIFDQYEASKRSGGAKKVGKGPPDCPKSDGMSPFTGVVMLGGEMYVRLNGTEGQCRRLITLGGANFSSMVNFSRTCGPAGEYKRRIAENISTIFFQGGLDWAKHDGETMEVVTEDGTFEVDVSEAKYEILLECWKRGCDCEQAKNPIMKAVFMALAVIAVGGLSYDSLKVAWAKIVGVKPPKHVECKQGHRMEKVKLTRTHYCDICSVAGTLYQCRDKCNYDMCKSCYDDRKGKVKAAYAKWLEKHPEEKSKKSKKDDEDDKDEKETETEDASKSEAESEAKSGKESGKEDGKSEASGDQGETGNEQEGADEGAASKQEGEE</sequence>
<accession>A0ABN9V321</accession>
<dbReference type="SUPFAM" id="SSF57850">
    <property type="entry name" value="RING/U-box"/>
    <property type="match status" value="1"/>
</dbReference>
<evidence type="ECO:0000313" key="2">
    <source>
        <dbReference type="EMBL" id="CAK0867017.1"/>
    </source>
</evidence>
<feature type="compositionally biased region" description="Basic and acidic residues" evidence="1">
    <location>
        <begin position="248"/>
        <end position="260"/>
    </location>
</feature>
<feature type="region of interest" description="Disordered" evidence="1">
    <location>
        <begin position="248"/>
        <end position="325"/>
    </location>
</feature>
<evidence type="ECO:0000313" key="3">
    <source>
        <dbReference type="Proteomes" id="UP001189429"/>
    </source>
</evidence>
<reference evidence="2" key="1">
    <citation type="submission" date="2023-10" db="EMBL/GenBank/DDBJ databases">
        <authorList>
            <person name="Chen Y."/>
            <person name="Shah S."/>
            <person name="Dougan E. K."/>
            <person name="Thang M."/>
            <person name="Chan C."/>
        </authorList>
    </citation>
    <scope>NUCLEOTIDE SEQUENCE [LARGE SCALE GENOMIC DNA]</scope>
</reference>
<protein>
    <recommendedName>
        <fullName evidence="4">ZZ-type domain-containing protein</fullName>
    </recommendedName>
</protein>
<feature type="region of interest" description="Disordered" evidence="1">
    <location>
        <begin position="1"/>
        <end position="31"/>
    </location>
</feature>
<comment type="caution">
    <text evidence="2">The sequence shown here is derived from an EMBL/GenBank/DDBJ whole genome shotgun (WGS) entry which is preliminary data.</text>
</comment>
<evidence type="ECO:0000256" key="1">
    <source>
        <dbReference type="SAM" id="MobiDB-lite"/>
    </source>
</evidence>
<proteinExistence type="predicted"/>